<gene>
    <name evidence="1" type="ORF">CfE428DRAFT_1285</name>
</gene>
<dbReference type="AlphaFoldDB" id="B4CXJ4"/>
<keyword evidence="2" id="KW-1185">Reference proteome</keyword>
<protein>
    <submittedName>
        <fullName evidence="1">Uncharacterized protein</fullName>
    </submittedName>
</protein>
<dbReference type="EMBL" id="ABVL01000003">
    <property type="protein sequence ID" value="EDY20992.1"/>
    <property type="molecule type" value="Genomic_DNA"/>
</dbReference>
<dbReference type="RefSeq" id="WP_006978611.1">
    <property type="nucleotide sequence ID" value="NZ_ABVL01000003.1"/>
</dbReference>
<evidence type="ECO:0000313" key="1">
    <source>
        <dbReference type="EMBL" id="EDY20992.1"/>
    </source>
</evidence>
<organism evidence="1 2">
    <name type="scientific">Chthoniobacter flavus Ellin428</name>
    <dbReference type="NCBI Taxonomy" id="497964"/>
    <lineage>
        <taxon>Bacteria</taxon>
        <taxon>Pseudomonadati</taxon>
        <taxon>Verrucomicrobiota</taxon>
        <taxon>Spartobacteria</taxon>
        <taxon>Chthoniobacterales</taxon>
        <taxon>Chthoniobacteraceae</taxon>
        <taxon>Chthoniobacter</taxon>
    </lineage>
</organism>
<dbReference type="STRING" id="497964.CfE428DRAFT_1285"/>
<dbReference type="Proteomes" id="UP000005824">
    <property type="component" value="Unassembled WGS sequence"/>
</dbReference>
<proteinExistence type="predicted"/>
<dbReference type="InParanoid" id="B4CXJ4"/>
<sequence length="131" mass="14294">MTPAIFDRLLPTLRAAPVALSQVHAMVRESGSNWTREQLRLFLTVAPGIHLRSEGNDIAVSAGQRSPQEALLEAVIGILRARGGGPLHPDEIRKLLPAQFQTSTAQLKALTREHRALRLFGPGLVQLLDHA</sequence>
<accession>B4CXJ4</accession>
<evidence type="ECO:0000313" key="2">
    <source>
        <dbReference type="Proteomes" id="UP000005824"/>
    </source>
</evidence>
<comment type="caution">
    <text evidence="1">The sequence shown here is derived from an EMBL/GenBank/DDBJ whole genome shotgun (WGS) entry which is preliminary data.</text>
</comment>
<reference evidence="1 2" key="1">
    <citation type="journal article" date="2011" name="J. Bacteriol.">
        <title>Genome sequence of Chthoniobacter flavus Ellin428, an aerobic heterotrophic soil bacterium.</title>
        <authorList>
            <person name="Kant R."/>
            <person name="van Passel M.W."/>
            <person name="Palva A."/>
            <person name="Lucas S."/>
            <person name="Lapidus A."/>
            <person name="Glavina Del Rio T."/>
            <person name="Dalin E."/>
            <person name="Tice H."/>
            <person name="Bruce D."/>
            <person name="Goodwin L."/>
            <person name="Pitluck S."/>
            <person name="Larimer F.W."/>
            <person name="Land M.L."/>
            <person name="Hauser L."/>
            <person name="Sangwan P."/>
            <person name="de Vos W.M."/>
            <person name="Janssen P.H."/>
            <person name="Smidt H."/>
        </authorList>
    </citation>
    <scope>NUCLEOTIDE SEQUENCE [LARGE SCALE GENOMIC DNA]</scope>
    <source>
        <strain evidence="1 2">Ellin428</strain>
    </source>
</reference>
<name>B4CXJ4_9BACT</name>